<dbReference type="Gene3D" id="2.30.30.40">
    <property type="entry name" value="SH3 Domains"/>
    <property type="match status" value="1"/>
</dbReference>
<evidence type="ECO:0000313" key="1">
    <source>
        <dbReference type="EMBL" id="OJF96913.1"/>
    </source>
</evidence>
<dbReference type="EMBL" id="LSRP01000085">
    <property type="protein sequence ID" value="OJF96913.1"/>
    <property type="molecule type" value="Genomic_DNA"/>
</dbReference>
<protein>
    <submittedName>
        <fullName evidence="1">Uncharacterized protein</fullName>
    </submittedName>
</protein>
<dbReference type="AlphaFoldDB" id="A0A657LSA6"/>
<name>A0A657LSA6_9HYPH</name>
<accession>A0A657LSA6</accession>
<reference evidence="1 2" key="1">
    <citation type="submission" date="2016-02" db="EMBL/GenBank/DDBJ databases">
        <title>Genome sequencing of a beta-galactosidase producing bacteria Rhizobium sp. 59.</title>
        <authorList>
            <person name="Wang D."/>
            <person name="Kot W."/>
            <person name="Qin Y."/>
            <person name="Hansen L."/>
            <person name="Naqvi K."/>
            <person name="Rensing C."/>
        </authorList>
    </citation>
    <scope>NUCLEOTIDE SEQUENCE [LARGE SCALE GENOMIC DNA]</scope>
    <source>
        <strain evidence="1 2">59</strain>
    </source>
</reference>
<organism evidence="1 2">
    <name type="scientific">Pararhizobium antarcticum</name>
    <dbReference type="NCBI Taxonomy" id="1798805"/>
    <lineage>
        <taxon>Bacteria</taxon>
        <taxon>Pseudomonadati</taxon>
        <taxon>Pseudomonadota</taxon>
        <taxon>Alphaproteobacteria</taxon>
        <taxon>Hyphomicrobiales</taxon>
        <taxon>Rhizobiaceae</taxon>
        <taxon>Rhizobium/Agrobacterium group</taxon>
        <taxon>Pararhizobium</taxon>
    </lineage>
</organism>
<gene>
    <name evidence="1" type="ORF">AX760_03420</name>
</gene>
<sequence>MVPVIAAVGTLAIAPGAMAETRRYYCGEASFISVETIDATTISAGLIGGKTITLGQLPGTRSYSFGNTTIALSGDRNSIQITQGGSDVIGCVFPVPVEVVTPGDANANVQAQSAPGVKPDMTIRSDGAATVETEAATEPFPAKSWGGVVRDGPGMEHAKIASLKEGDPITVEQSTGVDMNGYPWFKIRFGKDRIGYQWGGIICPVGQEKPGTFEKCD</sequence>
<evidence type="ECO:0000313" key="2">
    <source>
        <dbReference type="Proteomes" id="UP000182661"/>
    </source>
</evidence>
<keyword evidence="2" id="KW-1185">Reference proteome</keyword>
<comment type="caution">
    <text evidence="1">The sequence shown here is derived from an EMBL/GenBank/DDBJ whole genome shotgun (WGS) entry which is preliminary data.</text>
</comment>
<dbReference type="Proteomes" id="UP000182661">
    <property type="component" value="Unassembled WGS sequence"/>
</dbReference>
<proteinExistence type="predicted"/>